<organism evidence="2 3">
    <name type="scientific">Paenibacillus tyrfis</name>
    <dbReference type="NCBI Taxonomy" id="1501230"/>
    <lineage>
        <taxon>Bacteria</taxon>
        <taxon>Bacillati</taxon>
        <taxon>Bacillota</taxon>
        <taxon>Bacilli</taxon>
        <taxon>Bacillales</taxon>
        <taxon>Paenibacillaceae</taxon>
        <taxon>Paenibacillus</taxon>
    </lineage>
</organism>
<name>A0A081PBA1_9BACL</name>
<feature type="signal peptide" evidence="1">
    <location>
        <begin position="1"/>
        <end position="33"/>
    </location>
</feature>
<dbReference type="EMBL" id="JNVM01000001">
    <property type="protein sequence ID" value="KEQ27974.1"/>
    <property type="molecule type" value="Genomic_DNA"/>
</dbReference>
<accession>A0A081PBA1</accession>
<dbReference type="Proteomes" id="UP000028123">
    <property type="component" value="Unassembled WGS sequence"/>
</dbReference>
<gene>
    <name evidence="2" type="ORF">ET33_00765</name>
</gene>
<proteinExistence type="predicted"/>
<evidence type="ECO:0000256" key="1">
    <source>
        <dbReference type="SAM" id="SignalP"/>
    </source>
</evidence>
<evidence type="ECO:0000313" key="2">
    <source>
        <dbReference type="EMBL" id="KEQ27974.1"/>
    </source>
</evidence>
<keyword evidence="3" id="KW-1185">Reference proteome</keyword>
<reference evidence="2 3" key="1">
    <citation type="submission" date="2014-06" db="EMBL/GenBank/DDBJ databases">
        <title>Draft genome sequence of Paenibacillus sp. MSt1.</title>
        <authorList>
            <person name="Aw Y.K."/>
            <person name="Ong K.S."/>
            <person name="Gan H.M."/>
            <person name="Lee S.M."/>
        </authorList>
    </citation>
    <scope>NUCLEOTIDE SEQUENCE [LARGE SCALE GENOMIC DNA]</scope>
    <source>
        <strain evidence="2 3">MSt1</strain>
    </source>
</reference>
<dbReference type="eggNOG" id="ENOG5032D00">
    <property type="taxonomic scope" value="Bacteria"/>
</dbReference>
<dbReference type="OrthoDB" id="2600443at2"/>
<dbReference type="AlphaFoldDB" id="A0A081PBA1"/>
<feature type="chain" id="PRO_5001761553" evidence="1">
    <location>
        <begin position="34"/>
        <end position="222"/>
    </location>
</feature>
<comment type="caution">
    <text evidence="2">The sequence shown here is derived from an EMBL/GenBank/DDBJ whole genome shotgun (WGS) entry which is preliminary data.</text>
</comment>
<sequence>MKKWTGKVMAGTVAAAVLFGGIGGLATAPKAFADDEITYTVVPDASIPLHKRVNLGLNAIVVQASGIIDMSVDDLKDELQKGKTISEVANLHGVTHTDLFNRLVNPMLERVDSALSQKVITSDEANQLKQEVNDTVTAAVSKGGYKDKLQGAYGKKLKLKAQVDEESVAKVLGITEDELSTYFNNGKTIADIAKEKGLNEDQVIAGLKDELNASLKAFINKK</sequence>
<evidence type="ECO:0000313" key="3">
    <source>
        <dbReference type="Proteomes" id="UP000028123"/>
    </source>
</evidence>
<keyword evidence="1" id="KW-0732">Signal</keyword>
<protein>
    <submittedName>
        <fullName evidence="2">Uncharacterized protein</fullName>
    </submittedName>
</protein>
<dbReference type="RefSeq" id="WP_036675191.1">
    <property type="nucleotide sequence ID" value="NZ_FYEP01000051.1"/>
</dbReference>